<organism evidence="2 3">
    <name type="scientific">Chrysochromulina tobinii</name>
    <dbReference type="NCBI Taxonomy" id="1460289"/>
    <lineage>
        <taxon>Eukaryota</taxon>
        <taxon>Haptista</taxon>
        <taxon>Haptophyta</taxon>
        <taxon>Prymnesiophyceae</taxon>
        <taxon>Prymnesiales</taxon>
        <taxon>Chrysochromulinaceae</taxon>
        <taxon>Chrysochromulina</taxon>
    </lineage>
</organism>
<feature type="transmembrane region" description="Helical" evidence="1">
    <location>
        <begin position="135"/>
        <end position="156"/>
    </location>
</feature>
<feature type="transmembrane region" description="Helical" evidence="1">
    <location>
        <begin position="168"/>
        <end position="192"/>
    </location>
</feature>
<evidence type="ECO:0000256" key="1">
    <source>
        <dbReference type="SAM" id="Phobius"/>
    </source>
</evidence>
<keyword evidence="1" id="KW-0472">Membrane</keyword>
<keyword evidence="1" id="KW-0812">Transmembrane</keyword>
<feature type="transmembrane region" description="Helical" evidence="1">
    <location>
        <begin position="108"/>
        <end position="128"/>
    </location>
</feature>
<feature type="transmembrane region" description="Helical" evidence="1">
    <location>
        <begin position="79"/>
        <end position="102"/>
    </location>
</feature>
<protein>
    <submittedName>
        <fullName evidence="2">Uncharacterized protein</fullName>
    </submittedName>
</protein>
<proteinExistence type="predicted"/>
<dbReference type="Proteomes" id="UP000037460">
    <property type="component" value="Unassembled WGS sequence"/>
</dbReference>
<feature type="transmembrane region" description="Helical" evidence="1">
    <location>
        <begin position="228"/>
        <end position="250"/>
    </location>
</feature>
<evidence type="ECO:0000313" key="3">
    <source>
        <dbReference type="Proteomes" id="UP000037460"/>
    </source>
</evidence>
<sequence>MFCFVDEATVRPSWVAFKKHWPLLIVLTPGRVMQEGVENLALTYFGSPAMMQGSFMLCVPLFTMLLACVIEGRRFRWELVLSVVGITGACTQVTLGCAMILMEPIVTALGVVAALGNAVTPVIAALLLRSPDNSVLVLGWWQAVLKLPVYLTAWLLSNERWSSLQYLVNYPMIECFCLVGSCIALCFCLVTFNVIRETSSLTNVVLGSTTHIVMVVLAAYVVEQLSNVLINLGVALYVPALLAYALLMLANCGTYVGSSTEGLPLKGPPNETTALSSNGRVQAGVYQPTQRADGTFDWLVVPSRATVVRRAPILSWLLGYESTN</sequence>
<comment type="caution">
    <text evidence="2">The sequence shown here is derived from an EMBL/GenBank/DDBJ whole genome shotgun (WGS) entry which is preliminary data.</text>
</comment>
<dbReference type="AlphaFoldDB" id="A0A0M0JXT2"/>
<reference evidence="3" key="1">
    <citation type="journal article" date="2015" name="PLoS Genet.">
        <title>Genome Sequence and Transcriptome Analyses of Chrysochromulina tobin: Metabolic Tools for Enhanced Algal Fitness in the Prominent Order Prymnesiales (Haptophyceae).</title>
        <authorList>
            <person name="Hovde B.T."/>
            <person name="Deodato C.R."/>
            <person name="Hunsperger H.M."/>
            <person name="Ryken S.A."/>
            <person name="Yost W."/>
            <person name="Jha R.K."/>
            <person name="Patterson J."/>
            <person name="Monnat R.J. Jr."/>
            <person name="Barlow S.B."/>
            <person name="Starkenburg S.R."/>
            <person name="Cattolico R.A."/>
        </authorList>
    </citation>
    <scope>NUCLEOTIDE SEQUENCE</scope>
    <source>
        <strain evidence="3">CCMP291</strain>
    </source>
</reference>
<evidence type="ECO:0000313" key="2">
    <source>
        <dbReference type="EMBL" id="KOO31112.1"/>
    </source>
</evidence>
<gene>
    <name evidence="2" type="ORF">Ctob_014503</name>
</gene>
<name>A0A0M0JXT2_9EUKA</name>
<keyword evidence="1" id="KW-1133">Transmembrane helix</keyword>
<feature type="transmembrane region" description="Helical" evidence="1">
    <location>
        <begin position="204"/>
        <end position="222"/>
    </location>
</feature>
<accession>A0A0M0JXT2</accession>
<dbReference type="EMBL" id="JWZX01002084">
    <property type="protein sequence ID" value="KOO31112.1"/>
    <property type="molecule type" value="Genomic_DNA"/>
</dbReference>
<feature type="transmembrane region" description="Helical" evidence="1">
    <location>
        <begin position="49"/>
        <end position="70"/>
    </location>
</feature>
<keyword evidence="3" id="KW-1185">Reference proteome</keyword>